<evidence type="ECO:0000256" key="1">
    <source>
        <dbReference type="SAM" id="MobiDB-lite"/>
    </source>
</evidence>
<evidence type="ECO:0000313" key="3">
    <source>
        <dbReference type="Proteomes" id="UP000572817"/>
    </source>
</evidence>
<reference evidence="2" key="1">
    <citation type="submission" date="2020-04" db="EMBL/GenBank/DDBJ databases">
        <title>Genome Assembly and Annotation of Botryosphaeria dothidea sdau 11-99, a Latent Pathogen of Apple Fruit Ring Rot in China.</title>
        <authorList>
            <person name="Yu C."/>
            <person name="Diao Y."/>
            <person name="Lu Q."/>
            <person name="Zhao J."/>
            <person name="Cui S."/>
            <person name="Peng C."/>
            <person name="He B."/>
            <person name="Liu H."/>
        </authorList>
    </citation>
    <scope>NUCLEOTIDE SEQUENCE [LARGE SCALE GENOMIC DNA]</scope>
    <source>
        <strain evidence="2">Sdau11-99</strain>
    </source>
</reference>
<dbReference type="PANTHER" id="PTHR38166">
    <property type="entry name" value="C2H2-TYPE DOMAIN-CONTAINING PROTEIN-RELATED"/>
    <property type="match status" value="1"/>
</dbReference>
<sequence>MSEVTDKLSSAGALDLEAITTESCQETIASVMDAFKEMMGLESSSSETDSEYESSLADSLSSRSSEGHNEVHDNVDDVDQEPPRDGDGQSQTSASAKCGGLAADSRKRIRTNSPTDDADGNQKRQKPGTPMEQDTKEPKKKFACPYHKRWPQVQPAHRACVFPGFSTVHRMKEHLFRRHALGIQCRICYESFDDDAGLTQHLSLLNQCPGSGEPSRVGFTIATERKLRERMRGSEEEKWMKIYKTLFEDDEEALNNIPSPYWEYSTGTQDRLSSGYDTSEAFERIQRENVIEIVQDQVIELSRRQQVISTERLLSALPDIFRTAQEEVRNRYPRPHQNPAREAQAANATIILGNSSSHANDPVADRSSGTSTEMLEVPETFEIPADVSPDHLPVNLNTETLLRVPTISESQSADSGYGSMELASSAAYTSADSAHCPLDERNRGGDVGSNDNQPNPSINSGFQAQDDSFATLFLDISDIFSEPSISQETYPHSNDLTHAPLLDSRLPTESSFPSSQPTTVSEQNSYLVQDADNLQADDLSHWLDMDPLVTAGFNVSNTENTFIQAPQTTALSYSSDTHLGSHSLEPAISRSLQSLPNAPASSIPDTRPTNRSTTLHASSRQGQPSTPHPSTHPTIQLLQTSTAPRNFYLQAPEAFYLPTENGGTNLWSDSPGSSGSSSNRSHLGPFGNPALGGSSGNRYDDMLKRLRGPPPGSAS</sequence>
<dbReference type="AlphaFoldDB" id="A0A8H4IPD3"/>
<keyword evidence="3" id="KW-1185">Reference proteome</keyword>
<feature type="compositionally biased region" description="Low complexity" evidence="1">
    <location>
        <begin position="624"/>
        <end position="634"/>
    </location>
</feature>
<feature type="region of interest" description="Disordered" evidence="1">
    <location>
        <begin position="485"/>
        <end position="523"/>
    </location>
</feature>
<feature type="compositionally biased region" description="Basic and acidic residues" evidence="1">
    <location>
        <begin position="65"/>
        <end position="87"/>
    </location>
</feature>
<feature type="compositionally biased region" description="Low complexity" evidence="1">
    <location>
        <begin position="42"/>
        <end position="64"/>
    </location>
</feature>
<organism evidence="2 3">
    <name type="scientific">Botryosphaeria dothidea</name>
    <dbReference type="NCBI Taxonomy" id="55169"/>
    <lineage>
        <taxon>Eukaryota</taxon>
        <taxon>Fungi</taxon>
        <taxon>Dikarya</taxon>
        <taxon>Ascomycota</taxon>
        <taxon>Pezizomycotina</taxon>
        <taxon>Dothideomycetes</taxon>
        <taxon>Dothideomycetes incertae sedis</taxon>
        <taxon>Botryosphaeriales</taxon>
        <taxon>Botryosphaeriaceae</taxon>
        <taxon>Botryosphaeria</taxon>
    </lineage>
</organism>
<dbReference type="OrthoDB" id="4738706at2759"/>
<feature type="compositionally biased region" description="Low complexity" evidence="1">
    <location>
        <begin position="668"/>
        <end position="681"/>
    </location>
</feature>
<feature type="region of interest" description="Disordered" evidence="1">
    <location>
        <begin position="594"/>
        <end position="634"/>
    </location>
</feature>
<feature type="compositionally biased region" description="Polar residues" evidence="1">
    <location>
        <begin position="485"/>
        <end position="496"/>
    </location>
</feature>
<feature type="region of interest" description="Disordered" evidence="1">
    <location>
        <begin position="435"/>
        <end position="462"/>
    </location>
</feature>
<feature type="compositionally biased region" description="Polar residues" evidence="1">
    <location>
        <begin position="507"/>
        <end position="523"/>
    </location>
</feature>
<dbReference type="EMBL" id="WWBZ02000051">
    <property type="protein sequence ID" value="KAF4304544.1"/>
    <property type="molecule type" value="Genomic_DNA"/>
</dbReference>
<dbReference type="Proteomes" id="UP000572817">
    <property type="component" value="Unassembled WGS sequence"/>
</dbReference>
<feature type="region of interest" description="Disordered" evidence="1">
    <location>
        <begin position="40"/>
        <end position="140"/>
    </location>
</feature>
<name>A0A8H4IPD3_9PEZI</name>
<feature type="compositionally biased region" description="Polar residues" evidence="1">
    <location>
        <begin position="594"/>
        <end position="623"/>
    </location>
</feature>
<comment type="caution">
    <text evidence="2">The sequence shown here is derived from an EMBL/GenBank/DDBJ whole genome shotgun (WGS) entry which is preliminary data.</text>
</comment>
<accession>A0A8H4IPD3</accession>
<protein>
    <recommendedName>
        <fullName evidence="4">C2H2-type domain-containing protein</fullName>
    </recommendedName>
</protein>
<feature type="compositionally biased region" description="Polar residues" evidence="1">
    <location>
        <begin position="449"/>
        <end position="462"/>
    </location>
</feature>
<dbReference type="PANTHER" id="PTHR38166:SF1">
    <property type="entry name" value="C2H2-TYPE DOMAIN-CONTAINING PROTEIN"/>
    <property type="match status" value="1"/>
</dbReference>
<feature type="region of interest" description="Disordered" evidence="1">
    <location>
        <begin position="660"/>
        <end position="715"/>
    </location>
</feature>
<proteinExistence type="predicted"/>
<evidence type="ECO:0000313" key="2">
    <source>
        <dbReference type="EMBL" id="KAF4304544.1"/>
    </source>
</evidence>
<gene>
    <name evidence="2" type="ORF">GTA08_BOTSDO07726</name>
</gene>
<evidence type="ECO:0008006" key="4">
    <source>
        <dbReference type="Google" id="ProtNLM"/>
    </source>
</evidence>